<evidence type="ECO:0000313" key="5">
    <source>
        <dbReference type="EMBL" id="RPA58639.1"/>
    </source>
</evidence>
<evidence type="ECO:0000256" key="2">
    <source>
        <dbReference type="ARBA" id="ARBA00022801"/>
    </source>
</evidence>
<dbReference type="Pfam" id="PF07859">
    <property type="entry name" value="Abhydrolase_3"/>
    <property type="match status" value="1"/>
</dbReference>
<dbReference type="PROSITE" id="PS01173">
    <property type="entry name" value="LIPASE_GDXG_HIS"/>
    <property type="match status" value="1"/>
</dbReference>
<comment type="caution">
    <text evidence="5">The sequence shown here is derived from an EMBL/GenBank/DDBJ whole genome shotgun (WGS) entry which is preliminary data.</text>
</comment>
<dbReference type="EMBL" id="RKMH01000011">
    <property type="protein sequence ID" value="RPA58639.1"/>
    <property type="molecule type" value="Genomic_DNA"/>
</dbReference>
<dbReference type="PANTHER" id="PTHR48081:SF8">
    <property type="entry name" value="ALPHA_BETA HYDROLASE FOLD-3 DOMAIN-CONTAINING PROTEIN-RELATED"/>
    <property type="match status" value="1"/>
</dbReference>
<reference evidence="5 6" key="1">
    <citation type="submission" date="2018-11" db="EMBL/GenBank/DDBJ databases">
        <title>Draft genome sequence of Gordonia sp. RS15-1S isolated from rice stems.</title>
        <authorList>
            <person name="Muangham S."/>
        </authorList>
    </citation>
    <scope>NUCLEOTIDE SEQUENCE [LARGE SCALE GENOMIC DNA]</scope>
    <source>
        <strain evidence="5 6">RS15-1S</strain>
    </source>
</reference>
<dbReference type="OrthoDB" id="3181909at2"/>
<dbReference type="Gene3D" id="3.40.50.1820">
    <property type="entry name" value="alpha/beta hydrolase"/>
    <property type="match status" value="1"/>
</dbReference>
<dbReference type="RefSeq" id="WP_123931597.1">
    <property type="nucleotide sequence ID" value="NZ_JBPSDP010000011.1"/>
</dbReference>
<dbReference type="SUPFAM" id="SSF53474">
    <property type="entry name" value="alpha/beta-Hydrolases"/>
    <property type="match status" value="1"/>
</dbReference>
<comment type="similarity">
    <text evidence="1">Belongs to the 'GDXG' lipolytic enzyme family.</text>
</comment>
<gene>
    <name evidence="5" type="ORF">EF294_15475</name>
</gene>
<evidence type="ECO:0000259" key="4">
    <source>
        <dbReference type="Pfam" id="PF07859"/>
    </source>
</evidence>
<evidence type="ECO:0000256" key="1">
    <source>
        <dbReference type="ARBA" id="ARBA00010515"/>
    </source>
</evidence>
<dbReference type="FunFam" id="3.40.50.1820:FF:000089">
    <property type="entry name" value="Alpha/beta hydrolase"/>
    <property type="match status" value="1"/>
</dbReference>
<dbReference type="InterPro" id="IPR029058">
    <property type="entry name" value="AB_hydrolase_fold"/>
</dbReference>
<dbReference type="PROSITE" id="PS01174">
    <property type="entry name" value="LIPASE_GDXG_SER"/>
    <property type="match status" value="1"/>
</dbReference>
<proteinExistence type="inferred from homology"/>
<keyword evidence="2 5" id="KW-0378">Hydrolase</keyword>
<name>A0A3N4G7C5_9ACTN</name>
<feature type="active site" evidence="3">
    <location>
        <position position="200"/>
    </location>
</feature>
<dbReference type="PANTHER" id="PTHR48081">
    <property type="entry name" value="AB HYDROLASE SUPERFAMILY PROTEIN C4A8.06C"/>
    <property type="match status" value="1"/>
</dbReference>
<evidence type="ECO:0000313" key="6">
    <source>
        <dbReference type="Proteomes" id="UP000267536"/>
    </source>
</evidence>
<protein>
    <submittedName>
        <fullName evidence="5">Alpha/beta hydrolase</fullName>
    </submittedName>
</protein>
<sequence length="351" mass="37364">MSRATTLTIPLPFRAVRSMMRLGGHLPPGLLGVASRICPVNSDGEHIAPEMLVAGVATRLVPGGDMSGKTVERARRNLEVNSAISAERTPPLAVVEDLVIDGPGGDLPATRYRAEVSSRGLVLFFHGGGFSLGSRASHDAYCRRLALDTGADVLSVDYRLAPEHPFPAAVDDALAAWRFAVSTAPRWGVDTTRLIVAGDSAGGNLAAVLSRLVRGEEVTPCLQLLLYPVTDMTRTAGSRQEFATGYFLTTERIEWFTERYVPAGVERSDPRISPLLADDLTGLPPAHVVVAGFDPLRDEGIAYADALSGAGVRTSLQRESGMIHGFVNMLGFSPAARQAVSGMHDVVRGVL</sequence>
<dbReference type="InterPro" id="IPR013094">
    <property type="entry name" value="AB_hydrolase_3"/>
</dbReference>
<dbReference type="AlphaFoldDB" id="A0A3N4G7C5"/>
<organism evidence="5 6">
    <name type="scientific">Gordonia oryzae</name>
    <dbReference type="NCBI Taxonomy" id="2487349"/>
    <lineage>
        <taxon>Bacteria</taxon>
        <taxon>Bacillati</taxon>
        <taxon>Actinomycetota</taxon>
        <taxon>Actinomycetes</taxon>
        <taxon>Mycobacteriales</taxon>
        <taxon>Gordoniaceae</taxon>
        <taxon>Gordonia</taxon>
    </lineage>
</organism>
<evidence type="ECO:0000256" key="3">
    <source>
        <dbReference type="PROSITE-ProRule" id="PRU10038"/>
    </source>
</evidence>
<dbReference type="InterPro" id="IPR033140">
    <property type="entry name" value="Lipase_GDXG_put_SER_AS"/>
</dbReference>
<dbReference type="GO" id="GO:0016787">
    <property type="term" value="F:hydrolase activity"/>
    <property type="evidence" value="ECO:0007669"/>
    <property type="project" value="UniProtKB-KW"/>
</dbReference>
<dbReference type="Proteomes" id="UP000267536">
    <property type="component" value="Unassembled WGS sequence"/>
</dbReference>
<keyword evidence="6" id="KW-1185">Reference proteome</keyword>
<dbReference type="InterPro" id="IPR002168">
    <property type="entry name" value="Lipase_GDXG_HIS_AS"/>
</dbReference>
<dbReference type="InterPro" id="IPR050300">
    <property type="entry name" value="GDXG_lipolytic_enzyme"/>
</dbReference>
<feature type="domain" description="Alpha/beta hydrolase fold-3" evidence="4">
    <location>
        <begin position="122"/>
        <end position="327"/>
    </location>
</feature>
<accession>A0A3N4G7C5</accession>